<keyword evidence="3" id="KW-1185">Reference proteome</keyword>
<feature type="region of interest" description="Disordered" evidence="1">
    <location>
        <begin position="277"/>
        <end position="306"/>
    </location>
</feature>
<dbReference type="AlphaFoldDB" id="A0A7X6RPN1"/>
<dbReference type="Proteomes" id="UP000553209">
    <property type="component" value="Unassembled WGS sequence"/>
</dbReference>
<dbReference type="EMBL" id="JAAXPG010000005">
    <property type="protein sequence ID" value="NKY97372.1"/>
    <property type="molecule type" value="Genomic_DNA"/>
</dbReference>
<evidence type="ECO:0000313" key="2">
    <source>
        <dbReference type="EMBL" id="NKY97372.1"/>
    </source>
</evidence>
<accession>A0A7X6RPN1</accession>
<dbReference type="RefSeq" id="WP_061082179.1">
    <property type="nucleotide sequence ID" value="NZ_JAAXPG010000005.1"/>
</dbReference>
<evidence type="ECO:0000313" key="3">
    <source>
        <dbReference type="Proteomes" id="UP000553209"/>
    </source>
</evidence>
<name>A0A7X6RPN1_9ACTN</name>
<evidence type="ECO:0000256" key="1">
    <source>
        <dbReference type="SAM" id="MobiDB-lite"/>
    </source>
</evidence>
<dbReference type="Gene3D" id="2.50.20.10">
    <property type="entry name" value="Lipoprotein localisation LolA/LolB/LppX"/>
    <property type="match status" value="1"/>
</dbReference>
<reference evidence="2 3" key="1">
    <citation type="submission" date="2020-04" db="EMBL/GenBank/DDBJ databases">
        <title>MicrobeNet Type strains.</title>
        <authorList>
            <person name="Nicholson A.C."/>
        </authorList>
    </citation>
    <scope>NUCLEOTIDE SEQUENCE [LARGE SCALE GENOMIC DNA]</scope>
    <source>
        <strain evidence="2 3">ATCC 23612</strain>
    </source>
</reference>
<organism evidence="2 3">
    <name type="scientific">Nocardiopsis alborubida</name>
    <dbReference type="NCBI Taxonomy" id="146802"/>
    <lineage>
        <taxon>Bacteria</taxon>
        <taxon>Bacillati</taxon>
        <taxon>Actinomycetota</taxon>
        <taxon>Actinomycetes</taxon>
        <taxon>Streptosporangiales</taxon>
        <taxon>Nocardiopsidaceae</taxon>
        <taxon>Nocardiopsis</taxon>
    </lineage>
</organism>
<proteinExistence type="predicted"/>
<comment type="caution">
    <text evidence="2">The sequence shown here is derived from an EMBL/GenBank/DDBJ whole genome shotgun (WGS) entry which is preliminary data.</text>
</comment>
<protein>
    <submittedName>
        <fullName evidence="2">Transcriptional regulator</fullName>
    </submittedName>
</protein>
<gene>
    <name evidence="2" type="ORF">HGB44_06760</name>
</gene>
<sequence>MSAEEPSSANSAPVTILVVALLCALLLTAATHPHPTAVPAEGDDDGMSVLHRAAAAEDEIAYSAVREIIGPEDAEGTENTEGAQAAEGRALRVRVVSRPGDGIALAPVGDEESALVVDASSALESLDDRLLSMLGDTYAVSDAGPARLDGREARLVEAGRADGTVAGRFWVDTATGLLLGRSVYGADGEQALGFRLTGLELGEEDWPEEAFGDSPWSDTLSGTERADLRAKEWPLPECLAWNLRLVDARSTEHGGHRVVHAVYSDGLSQVSVFTQRGKLDSKHSPTDPTGYAGTGTGGSGVTPQHGTIFGGDAGQYQSMWQANGFVYTVLADAPAGLASSAVTALPGPGSGFWARVHRGLSRLGFL</sequence>